<keyword evidence="2" id="KW-0813">Transport</keyword>
<dbReference type="GO" id="GO:0098796">
    <property type="term" value="C:membrane protein complex"/>
    <property type="evidence" value="ECO:0007669"/>
    <property type="project" value="UniProtKB-ARBA"/>
</dbReference>
<comment type="caution">
    <text evidence="7">The sequence shown here is derived from an EMBL/GenBank/DDBJ whole genome shotgun (WGS) entry which is preliminary data.</text>
</comment>
<dbReference type="GO" id="GO:0022857">
    <property type="term" value="F:transmembrane transporter activity"/>
    <property type="evidence" value="ECO:0007669"/>
    <property type="project" value="UniProtKB-ARBA"/>
</dbReference>
<accession>A0A850R065</accession>
<organism evidence="7 8">
    <name type="scientific">Bombilactobacillus apium</name>
    <dbReference type="NCBI Taxonomy" id="2675299"/>
    <lineage>
        <taxon>Bacteria</taxon>
        <taxon>Bacillati</taxon>
        <taxon>Bacillota</taxon>
        <taxon>Bacilli</taxon>
        <taxon>Lactobacillales</taxon>
        <taxon>Lactobacillaceae</taxon>
        <taxon>Bombilactobacillus</taxon>
    </lineage>
</organism>
<gene>
    <name evidence="7" type="ORF">HU830_03940</name>
</gene>
<evidence type="ECO:0000259" key="6">
    <source>
        <dbReference type="PROSITE" id="PS50893"/>
    </source>
</evidence>
<keyword evidence="4 7" id="KW-0067">ATP-binding</keyword>
<dbReference type="GO" id="GO:0005524">
    <property type="term" value="F:ATP binding"/>
    <property type="evidence" value="ECO:0007669"/>
    <property type="project" value="UniProtKB-KW"/>
</dbReference>
<dbReference type="FunFam" id="3.40.50.300:FF:000032">
    <property type="entry name" value="Export ABC transporter ATP-binding protein"/>
    <property type="match status" value="1"/>
</dbReference>
<dbReference type="Gene3D" id="3.40.50.300">
    <property type="entry name" value="P-loop containing nucleotide triphosphate hydrolases"/>
    <property type="match status" value="1"/>
</dbReference>
<keyword evidence="3" id="KW-0547">Nucleotide-binding</keyword>
<dbReference type="GO" id="GO:0016887">
    <property type="term" value="F:ATP hydrolysis activity"/>
    <property type="evidence" value="ECO:0007669"/>
    <property type="project" value="InterPro"/>
</dbReference>
<reference evidence="7 8" key="1">
    <citation type="submission" date="2020-06" db="EMBL/GenBank/DDBJ databases">
        <authorList>
            <person name="Kang J."/>
        </authorList>
    </citation>
    <scope>NUCLEOTIDE SEQUENCE [LARGE SCALE GENOMIC DNA]</scope>
    <source>
        <strain evidence="7 8">DCY120</strain>
    </source>
</reference>
<evidence type="ECO:0000256" key="1">
    <source>
        <dbReference type="ARBA" id="ARBA00005417"/>
    </source>
</evidence>
<dbReference type="SUPFAM" id="SSF52540">
    <property type="entry name" value="P-loop containing nucleoside triphosphate hydrolases"/>
    <property type="match status" value="1"/>
</dbReference>
<evidence type="ECO:0000256" key="2">
    <source>
        <dbReference type="ARBA" id="ARBA00022448"/>
    </source>
</evidence>
<evidence type="ECO:0000313" key="7">
    <source>
        <dbReference type="EMBL" id="NVY96323.1"/>
    </source>
</evidence>
<dbReference type="EMBL" id="JABZEC010000003">
    <property type="protein sequence ID" value="NVY96323.1"/>
    <property type="molecule type" value="Genomic_DNA"/>
</dbReference>
<dbReference type="InterPro" id="IPR017911">
    <property type="entry name" value="MacB-like_ATP-bd"/>
</dbReference>
<dbReference type="InterPro" id="IPR003593">
    <property type="entry name" value="AAA+_ATPase"/>
</dbReference>
<dbReference type="PANTHER" id="PTHR42798">
    <property type="entry name" value="LIPOPROTEIN-RELEASING SYSTEM ATP-BINDING PROTEIN LOLD"/>
    <property type="match status" value="1"/>
</dbReference>
<dbReference type="RefSeq" id="WP_176942644.1">
    <property type="nucleotide sequence ID" value="NZ_JABZEC010000003.1"/>
</dbReference>
<name>A0A850R065_9LACO</name>
<dbReference type="InterPro" id="IPR027417">
    <property type="entry name" value="P-loop_NTPase"/>
</dbReference>
<evidence type="ECO:0000256" key="3">
    <source>
        <dbReference type="ARBA" id="ARBA00022741"/>
    </source>
</evidence>
<dbReference type="Proteomes" id="UP000563523">
    <property type="component" value="Unassembled WGS sequence"/>
</dbReference>
<dbReference type="AlphaFoldDB" id="A0A850R065"/>
<protein>
    <submittedName>
        <fullName evidence="7">ABC transporter ATP-binding protein</fullName>
    </submittedName>
</protein>
<dbReference type="PANTHER" id="PTHR42798:SF2">
    <property type="entry name" value="ABC TRANSPORTER ATP-BINDING PROTEIN MG467-RELATED"/>
    <property type="match status" value="1"/>
</dbReference>
<evidence type="ECO:0000256" key="4">
    <source>
        <dbReference type="ARBA" id="ARBA00022840"/>
    </source>
</evidence>
<dbReference type="InterPro" id="IPR017871">
    <property type="entry name" value="ABC_transporter-like_CS"/>
</dbReference>
<dbReference type="SMART" id="SM00382">
    <property type="entry name" value="AAA"/>
    <property type="match status" value="1"/>
</dbReference>
<dbReference type="Pfam" id="PF00005">
    <property type="entry name" value="ABC_tran"/>
    <property type="match status" value="1"/>
</dbReference>
<evidence type="ECO:0000313" key="8">
    <source>
        <dbReference type="Proteomes" id="UP000563523"/>
    </source>
</evidence>
<keyword evidence="8" id="KW-1185">Reference proteome</keyword>
<dbReference type="GO" id="GO:0006865">
    <property type="term" value="P:amino acid transport"/>
    <property type="evidence" value="ECO:0007669"/>
    <property type="project" value="UniProtKB-KW"/>
</dbReference>
<dbReference type="CDD" id="cd03255">
    <property type="entry name" value="ABC_MJ0796_LolCDE_FtsE"/>
    <property type="match status" value="1"/>
</dbReference>
<dbReference type="InterPro" id="IPR003439">
    <property type="entry name" value="ABC_transporter-like_ATP-bd"/>
</dbReference>
<proteinExistence type="inferred from homology"/>
<dbReference type="PROSITE" id="PS50893">
    <property type="entry name" value="ABC_TRANSPORTER_2"/>
    <property type="match status" value="1"/>
</dbReference>
<evidence type="ECO:0000256" key="5">
    <source>
        <dbReference type="ARBA" id="ARBA00022970"/>
    </source>
</evidence>
<feature type="domain" description="ABC transporter" evidence="6">
    <location>
        <begin position="5"/>
        <end position="235"/>
    </location>
</feature>
<comment type="similarity">
    <text evidence="1">Belongs to the ABC transporter superfamily.</text>
</comment>
<dbReference type="PROSITE" id="PS00211">
    <property type="entry name" value="ABC_TRANSPORTER_1"/>
    <property type="match status" value="1"/>
</dbReference>
<keyword evidence="5" id="KW-0029">Amino-acid transport</keyword>
<sequence length="235" mass="26212">MDRYIHLDNVCKYYNQNQDNEIRANDQINFQLRLGELTMIVGASGAGKSTLLDILGAMDTVTSGAVVINNQDIAHYTAKQLIAFRREKIGFVFQFYNLISNLTVAENVQLAAQLAPHPLGVTEVLEEVGLLDRQNNFPGELSGGEQQRVAIARAMVKNPQLLLCDEPTGALDYKTGKKILKLLQDFCQTQKKNVVIVTHNQMIKPMAHHVLEIADGQVIQDLYNQQPTPVAEIAW</sequence>